<sequence>MTGSWAWVFASDVQTWSPGLYRLLGLDPVRTRPSYDLLAGFVHPDDRLHLASAADLIQGHALPEREVRVVRPDGTLRTLALRTELHLTPEGRPRAAAGIALDVTDPAALLHLRRADQRRRSAWFAQARVLFVPVGLDMSFDFPPEAARLAGRSLDEVNADPFADVVPEERAAFRDSVARRRPGLVFQGAPLIRHRDRAPERYRILSVPVHDDQGRLIERSGLIYPAALGAPPTADGLREGLEQAVEGRHLRAARALLDWSMATLAAASGLSLSTVRRLEEGDGPAAQRSRHQAVATLRRAGIRFVVLDDGAVAVART</sequence>
<dbReference type="AlphaFoldDB" id="A0A2U8WXZ2"/>
<dbReference type="KEGG" id="mtea:DK419_23920"/>
<dbReference type="OrthoDB" id="3782725at2"/>
<evidence type="ECO:0000259" key="1">
    <source>
        <dbReference type="PROSITE" id="PS50943"/>
    </source>
</evidence>
<dbReference type="CDD" id="cd00093">
    <property type="entry name" value="HTH_XRE"/>
    <property type="match status" value="1"/>
</dbReference>
<name>A0A2U8WXZ2_9HYPH</name>
<protein>
    <submittedName>
        <fullName evidence="2">Histidine kinase</fullName>
    </submittedName>
</protein>
<organism evidence="2 3">
    <name type="scientific">Methylobacterium terrae</name>
    <dbReference type="NCBI Taxonomy" id="2202827"/>
    <lineage>
        <taxon>Bacteria</taxon>
        <taxon>Pseudomonadati</taxon>
        <taxon>Pseudomonadota</taxon>
        <taxon>Alphaproteobacteria</taxon>
        <taxon>Hyphomicrobiales</taxon>
        <taxon>Methylobacteriaceae</taxon>
        <taxon>Methylobacterium</taxon>
    </lineage>
</organism>
<dbReference type="InterPro" id="IPR013655">
    <property type="entry name" value="PAS_fold_3"/>
</dbReference>
<feature type="domain" description="HTH cro/C1-type" evidence="1">
    <location>
        <begin position="250"/>
        <end position="281"/>
    </location>
</feature>
<accession>A0A2U8WXZ2</accession>
<dbReference type="InterPro" id="IPR001387">
    <property type="entry name" value="Cro/C1-type_HTH"/>
</dbReference>
<reference evidence="2 3" key="1">
    <citation type="submission" date="2018-05" db="EMBL/GenBank/DDBJ databases">
        <title>Complete Genome Sequence of Methylobacterium sp. 17Sr1-28.</title>
        <authorList>
            <person name="Srinivasan S."/>
        </authorList>
    </citation>
    <scope>NUCLEOTIDE SEQUENCE [LARGE SCALE GENOMIC DNA]</scope>
    <source>
        <strain evidence="2 3">17Sr1-28</strain>
    </source>
</reference>
<dbReference type="SUPFAM" id="SSF47413">
    <property type="entry name" value="lambda repressor-like DNA-binding domains"/>
    <property type="match status" value="1"/>
</dbReference>
<dbReference type="Gene3D" id="3.30.450.20">
    <property type="entry name" value="PAS domain"/>
    <property type="match status" value="1"/>
</dbReference>
<keyword evidence="2" id="KW-0418">Kinase</keyword>
<dbReference type="InterPro" id="IPR035965">
    <property type="entry name" value="PAS-like_dom_sf"/>
</dbReference>
<keyword evidence="2" id="KW-0808">Transferase</keyword>
<dbReference type="GO" id="GO:0003677">
    <property type="term" value="F:DNA binding"/>
    <property type="evidence" value="ECO:0007669"/>
    <property type="project" value="InterPro"/>
</dbReference>
<dbReference type="EMBL" id="CP029553">
    <property type="protein sequence ID" value="AWN50216.1"/>
    <property type="molecule type" value="Genomic_DNA"/>
</dbReference>
<dbReference type="Pfam" id="PF01381">
    <property type="entry name" value="HTH_3"/>
    <property type="match status" value="1"/>
</dbReference>
<dbReference type="SUPFAM" id="SSF55785">
    <property type="entry name" value="PYP-like sensor domain (PAS domain)"/>
    <property type="match status" value="1"/>
</dbReference>
<dbReference type="Proteomes" id="UP000245444">
    <property type="component" value="Chromosome"/>
</dbReference>
<evidence type="ECO:0000313" key="2">
    <source>
        <dbReference type="EMBL" id="AWN50216.1"/>
    </source>
</evidence>
<dbReference type="Gene3D" id="1.10.260.40">
    <property type="entry name" value="lambda repressor-like DNA-binding domains"/>
    <property type="match status" value="1"/>
</dbReference>
<dbReference type="Gene3D" id="2.10.70.100">
    <property type="match status" value="1"/>
</dbReference>
<keyword evidence="3" id="KW-1185">Reference proteome</keyword>
<proteinExistence type="predicted"/>
<dbReference type="GO" id="GO:0016301">
    <property type="term" value="F:kinase activity"/>
    <property type="evidence" value="ECO:0007669"/>
    <property type="project" value="UniProtKB-KW"/>
</dbReference>
<evidence type="ECO:0000313" key="3">
    <source>
        <dbReference type="Proteomes" id="UP000245444"/>
    </source>
</evidence>
<dbReference type="PROSITE" id="PS50943">
    <property type="entry name" value="HTH_CROC1"/>
    <property type="match status" value="1"/>
</dbReference>
<dbReference type="Pfam" id="PF08447">
    <property type="entry name" value="PAS_3"/>
    <property type="match status" value="1"/>
</dbReference>
<gene>
    <name evidence="2" type="ORF">DK419_23920</name>
</gene>
<dbReference type="InterPro" id="IPR010982">
    <property type="entry name" value="Lambda_DNA-bd_dom_sf"/>
</dbReference>